<dbReference type="KEGG" id="cgk:CGERO_00675"/>
<sequence>MSAFDFLWHLVSTQRHRHPADDEHAARRRFADRLVVIGPKFRWALPDERLVAGEDLWFYRMPAPEREAPYRCEIIYEDDLIMVVDKPPFLATMPRGMHITQTVTVQMRKASANDELTPAHRLDRNTAGVLLLTKKRAVRGAYQQLFSARSVQKTYEAIGSQSDSQPGDIWRYHLLKKAGEVQGSIGQGPPNSETLVHDIRGVNAQEQTQLETMHGPLPPQAVYALKPHTGKTHQLRLHMLAAGHPILGDPAYPNVLPLGQEKFDQPMHLLASRLCFEDPVTGEWRDFASRRSVVRMEV</sequence>
<comment type="catalytic activity">
    <reaction evidence="1">
        <text>a uridine in RNA = a pseudouridine in RNA</text>
        <dbReference type="Rhea" id="RHEA:48348"/>
        <dbReference type="Rhea" id="RHEA-COMP:12068"/>
        <dbReference type="Rhea" id="RHEA-COMP:12069"/>
        <dbReference type="ChEBI" id="CHEBI:65314"/>
        <dbReference type="ChEBI" id="CHEBI:65315"/>
    </reaction>
</comment>
<dbReference type="PANTHER" id="PTHR21600">
    <property type="entry name" value="MITOCHONDRIAL RNA PSEUDOURIDINE SYNTHASE"/>
    <property type="match status" value="1"/>
</dbReference>
<keyword evidence="5" id="KW-0413">Isomerase</keyword>
<dbReference type="InterPro" id="IPR006224">
    <property type="entry name" value="PsdUridine_synth_RluA-like_CS"/>
</dbReference>
<dbReference type="SUPFAM" id="SSF55120">
    <property type="entry name" value="Pseudouridine synthase"/>
    <property type="match status" value="1"/>
</dbReference>
<dbReference type="InterPro" id="IPR020103">
    <property type="entry name" value="PsdUridine_synth_cat_dom_sf"/>
</dbReference>
<proteinExistence type="predicted"/>
<dbReference type="PROSITE" id="PS01129">
    <property type="entry name" value="PSI_RLU"/>
    <property type="match status" value="1"/>
</dbReference>
<evidence type="ECO:0000256" key="3">
    <source>
        <dbReference type="ARBA" id="ARBA00033164"/>
    </source>
</evidence>
<evidence type="ECO:0000256" key="1">
    <source>
        <dbReference type="ARBA" id="ARBA00000073"/>
    </source>
</evidence>
<dbReference type="PANTHER" id="PTHR21600:SF84">
    <property type="entry name" value="PSEUDOURIDINE SYNTHASE RSUA_RLUA-LIKE DOMAIN-CONTAINING PROTEIN"/>
    <property type="match status" value="1"/>
</dbReference>
<dbReference type="AlphaFoldDB" id="A0A3G6J261"/>
<dbReference type="GO" id="GO:0140098">
    <property type="term" value="F:catalytic activity, acting on RNA"/>
    <property type="evidence" value="ECO:0007669"/>
    <property type="project" value="UniProtKB-ARBA"/>
</dbReference>
<keyword evidence="6" id="KW-1185">Reference proteome</keyword>
<name>A0A3G6J261_9CORY</name>
<evidence type="ECO:0000313" key="6">
    <source>
        <dbReference type="Proteomes" id="UP000271587"/>
    </source>
</evidence>
<organism evidence="5 6">
    <name type="scientific">Corynebacterium gerontici</name>
    <dbReference type="NCBI Taxonomy" id="2079234"/>
    <lineage>
        <taxon>Bacteria</taxon>
        <taxon>Bacillati</taxon>
        <taxon>Actinomycetota</taxon>
        <taxon>Actinomycetes</taxon>
        <taxon>Mycobacteriales</taxon>
        <taxon>Corynebacteriaceae</taxon>
        <taxon>Corynebacterium</taxon>
    </lineage>
</organism>
<dbReference type="InterPro" id="IPR006145">
    <property type="entry name" value="PsdUridine_synth_RsuA/RluA"/>
</dbReference>
<dbReference type="InterPro" id="IPR050188">
    <property type="entry name" value="RluA_PseudoU_synthase"/>
</dbReference>
<dbReference type="GO" id="GO:0009982">
    <property type="term" value="F:pseudouridine synthase activity"/>
    <property type="evidence" value="ECO:0007669"/>
    <property type="project" value="InterPro"/>
</dbReference>
<accession>A0A3G6J261</accession>
<evidence type="ECO:0000259" key="4">
    <source>
        <dbReference type="Pfam" id="PF00849"/>
    </source>
</evidence>
<dbReference type="Proteomes" id="UP000271587">
    <property type="component" value="Chromosome"/>
</dbReference>
<dbReference type="GO" id="GO:0000455">
    <property type="term" value="P:enzyme-directed rRNA pseudouridine synthesis"/>
    <property type="evidence" value="ECO:0007669"/>
    <property type="project" value="TreeGrafter"/>
</dbReference>
<reference evidence="5 6" key="1">
    <citation type="submission" date="2018-11" db="EMBL/GenBank/DDBJ databases">
        <authorList>
            <person name="Kleinhagauer T."/>
            <person name="Glaeser S.P."/>
            <person name="Spergser J."/>
            <person name="Ruckert C."/>
            <person name="Kaempfer P."/>
            <person name="Busse H.-J."/>
        </authorList>
    </citation>
    <scope>NUCLEOTIDE SEQUENCE [LARGE SCALE GENOMIC DNA]</scope>
    <source>
        <strain evidence="5 6">W8</strain>
    </source>
</reference>
<evidence type="ECO:0000256" key="2">
    <source>
        <dbReference type="ARBA" id="ARBA00031870"/>
    </source>
</evidence>
<protein>
    <recommendedName>
        <fullName evidence="2">RNA pseudouridylate synthase</fullName>
    </recommendedName>
    <alternativeName>
        <fullName evidence="3">RNA-uridine isomerase</fullName>
    </alternativeName>
</protein>
<dbReference type="Gene3D" id="3.30.2350.10">
    <property type="entry name" value="Pseudouridine synthase"/>
    <property type="match status" value="1"/>
</dbReference>
<evidence type="ECO:0000313" key="5">
    <source>
        <dbReference type="EMBL" id="AZA10470.1"/>
    </source>
</evidence>
<dbReference type="Pfam" id="PF00849">
    <property type="entry name" value="PseudoU_synth_2"/>
    <property type="match status" value="1"/>
</dbReference>
<feature type="domain" description="Pseudouridine synthase RsuA/RluA-like" evidence="4">
    <location>
        <begin position="82"/>
        <end position="240"/>
    </location>
</feature>
<dbReference type="EMBL" id="CP033897">
    <property type="protein sequence ID" value="AZA10470.1"/>
    <property type="molecule type" value="Genomic_DNA"/>
</dbReference>
<gene>
    <name evidence="5" type="primary">rluA</name>
    <name evidence="5" type="ORF">CGERO_00675</name>
</gene>
<dbReference type="GO" id="GO:0003723">
    <property type="term" value="F:RNA binding"/>
    <property type="evidence" value="ECO:0007669"/>
    <property type="project" value="InterPro"/>
</dbReference>